<dbReference type="InterPro" id="IPR053136">
    <property type="entry name" value="UTP_pyrophosphatase-like"/>
</dbReference>
<proteinExistence type="predicted"/>
<feature type="domain" description="YgjP-like metallopeptidase" evidence="1">
    <location>
        <begin position="30"/>
        <end position="231"/>
    </location>
</feature>
<organism evidence="2">
    <name type="scientific">Dechloromonas aromatica (strain RCB)</name>
    <dbReference type="NCBI Taxonomy" id="159087"/>
    <lineage>
        <taxon>Bacteria</taxon>
        <taxon>Pseudomonadati</taxon>
        <taxon>Pseudomonadota</taxon>
        <taxon>Betaproteobacteria</taxon>
        <taxon>Rhodocyclales</taxon>
        <taxon>Azonexaceae</taxon>
        <taxon>Dechloromonas</taxon>
    </lineage>
</organism>
<dbReference type="Gene3D" id="3.30.2010.10">
    <property type="entry name" value="Metalloproteases ('zincins'), catalytic domain"/>
    <property type="match status" value="1"/>
</dbReference>
<dbReference type="InterPro" id="IPR002725">
    <property type="entry name" value="YgjP-like_metallopeptidase"/>
</dbReference>
<dbReference type="HOGENOM" id="CLU_065947_2_0_4"/>
<gene>
    <name evidence="2" type="ordered locus">Daro_3538</name>
</gene>
<accession>Q47A64</accession>
<dbReference type="STRING" id="159087.Daro_3538"/>
<reference evidence="2" key="1">
    <citation type="submission" date="2005-08" db="EMBL/GenBank/DDBJ databases">
        <title>Complete sequence of Dechloromonas aromatica RCB.</title>
        <authorList>
            <person name="Salinero K.K."/>
            <person name="Copeland A."/>
            <person name="Lucas S."/>
            <person name="Lapidus A."/>
            <person name="Barry K."/>
            <person name="Detter J.C."/>
            <person name="Glavina T."/>
            <person name="Hammon N."/>
            <person name="Israni S."/>
            <person name="Pitluck S."/>
            <person name="Di Bartolo G."/>
            <person name="Trong S."/>
            <person name="Schmutz J."/>
            <person name="Larimer F."/>
            <person name="Land M."/>
            <person name="Ivanova N."/>
            <person name="Richardson P."/>
        </authorList>
    </citation>
    <scope>NUCLEOTIDE SEQUENCE</scope>
    <source>
        <strain evidence="2">RCB</strain>
    </source>
</reference>
<dbReference type="Pfam" id="PF01863">
    <property type="entry name" value="YgjP-like"/>
    <property type="match status" value="1"/>
</dbReference>
<evidence type="ECO:0000259" key="1">
    <source>
        <dbReference type="Pfam" id="PF01863"/>
    </source>
</evidence>
<dbReference type="OrthoDB" id="9811177at2"/>
<dbReference type="CDD" id="cd07344">
    <property type="entry name" value="M48_yhfN_like"/>
    <property type="match status" value="1"/>
</dbReference>
<evidence type="ECO:0000313" key="2">
    <source>
        <dbReference type="EMBL" id="AAZ48267.1"/>
    </source>
</evidence>
<dbReference type="PANTHER" id="PTHR30399">
    <property type="entry name" value="UNCHARACTERIZED PROTEIN YGJP"/>
    <property type="match status" value="1"/>
</dbReference>
<dbReference type="eggNOG" id="COG1451">
    <property type="taxonomic scope" value="Bacteria"/>
</dbReference>
<protein>
    <recommendedName>
        <fullName evidence="1">YgjP-like metallopeptidase domain-containing protein</fullName>
    </recommendedName>
</protein>
<name>Q47A64_DECAR</name>
<sequence length="239" mass="27066">MPSTTPPETSHRIAIAGADVSYQLRRSQRRTIGLTIDHRGLRVGAPTRARIGDIEKLIHQHGDWVLDKLAAWRDRPVPGKQEITDGTIISILGEPLTIALTTVGRSRWQFGPGTLYLHPVSTGAINGLLEKALREKARAVFAERLQIHAPRLGVATPPLRLSSARTRWGSCNHRGDIALNWRLVFMPLPVVDYVVCHELAHLKEMNHSPRFWSVVEQLYPDWKTRRLELRQLARQIPHL</sequence>
<dbReference type="PANTHER" id="PTHR30399:SF1">
    <property type="entry name" value="UTP PYROPHOSPHATASE"/>
    <property type="match status" value="1"/>
</dbReference>
<dbReference type="EMBL" id="CP000089">
    <property type="protein sequence ID" value="AAZ48267.1"/>
    <property type="molecule type" value="Genomic_DNA"/>
</dbReference>
<dbReference type="KEGG" id="dar:Daro_3538"/>
<dbReference type="AlphaFoldDB" id="Q47A64"/>